<name>A0A9Q3BZX9_9BASI</name>
<comment type="caution">
    <text evidence="1">The sequence shown here is derived from an EMBL/GenBank/DDBJ whole genome shotgun (WGS) entry which is preliminary data.</text>
</comment>
<reference evidence="1" key="1">
    <citation type="submission" date="2021-03" db="EMBL/GenBank/DDBJ databases">
        <title>Draft genome sequence of rust myrtle Austropuccinia psidii MF-1, a brazilian biotype.</title>
        <authorList>
            <person name="Quecine M.C."/>
            <person name="Pachon D.M.R."/>
            <person name="Bonatelli M.L."/>
            <person name="Correr F.H."/>
            <person name="Franceschini L.M."/>
            <person name="Leite T.F."/>
            <person name="Margarido G.R.A."/>
            <person name="Almeida C.A."/>
            <person name="Ferrarezi J.A."/>
            <person name="Labate C.A."/>
        </authorList>
    </citation>
    <scope>NUCLEOTIDE SEQUENCE</scope>
    <source>
        <strain evidence="1">MF-1</strain>
    </source>
</reference>
<protein>
    <submittedName>
        <fullName evidence="1">Uncharacterized protein</fullName>
    </submittedName>
</protein>
<keyword evidence="2" id="KW-1185">Reference proteome</keyword>
<proteinExistence type="predicted"/>
<gene>
    <name evidence="1" type="ORF">O181_013885</name>
</gene>
<accession>A0A9Q3BZX9</accession>
<dbReference type="Proteomes" id="UP000765509">
    <property type="component" value="Unassembled WGS sequence"/>
</dbReference>
<dbReference type="EMBL" id="AVOT02003648">
    <property type="protein sequence ID" value="MBW0474170.1"/>
    <property type="molecule type" value="Genomic_DNA"/>
</dbReference>
<dbReference type="AlphaFoldDB" id="A0A9Q3BZX9"/>
<evidence type="ECO:0000313" key="1">
    <source>
        <dbReference type="EMBL" id="MBW0474170.1"/>
    </source>
</evidence>
<organism evidence="1 2">
    <name type="scientific">Austropuccinia psidii MF-1</name>
    <dbReference type="NCBI Taxonomy" id="1389203"/>
    <lineage>
        <taxon>Eukaryota</taxon>
        <taxon>Fungi</taxon>
        <taxon>Dikarya</taxon>
        <taxon>Basidiomycota</taxon>
        <taxon>Pucciniomycotina</taxon>
        <taxon>Pucciniomycetes</taxon>
        <taxon>Pucciniales</taxon>
        <taxon>Sphaerophragmiaceae</taxon>
        <taxon>Austropuccinia</taxon>
    </lineage>
</organism>
<evidence type="ECO:0000313" key="2">
    <source>
        <dbReference type="Proteomes" id="UP000765509"/>
    </source>
</evidence>
<sequence>MSTPFYSSMCICMCQNCSNQTHSSPEGDGKGVAFTPFQYKHQIEKLKSSIASKYLPNIRTSASGSECPQILLDQVFIDDNSQLTQSTFSTQPGSLQLHINHTEAVQTFPNNNSE</sequence>